<dbReference type="GO" id="GO:0106026">
    <property type="term" value="F:Gly-tRNA(Ala) deacylase activity"/>
    <property type="evidence" value="ECO:0007669"/>
    <property type="project" value="UniProtKB-UniRule"/>
</dbReference>
<comment type="catalytic activity">
    <reaction evidence="3">
        <text>a D-aminoacyl-tRNA + H2O = a tRNA + a D-alpha-amino acid + H(+)</text>
        <dbReference type="Rhea" id="RHEA:13953"/>
        <dbReference type="Rhea" id="RHEA-COMP:10123"/>
        <dbReference type="Rhea" id="RHEA-COMP:10124"/>
        <dbReference type="ChEBI" id="CHEBI:15377"/>
        <dbReference type="ChEBI" id="CHEBI:15378"/>
        <dbReference type="ChEBI" id="CHEBI:59871"/>
        <dbReference type="ChEBI" id="CHEBI:78442"/>
        <dbReference type="ChEBI" id="CHEBI:79333"/>
        <dbReference type="EC" id="3.1.1.96"/>
    </reaction>
</comment>
<keyword evidence="3" id="KW-0820">tRNA-binding</keyword>
<evidence type="ECO:0000313" key="4">
    <source>
        <dbReference type="EMBL" id="QPG05960.1"/>
    </source>
</evidence>
<sequence length="145" mass="15818">MIALIQRVTKASVEVESRTVGSIGHGMLVLLGVEQEDSQAQIDKLVNKLSNYRLFSDQEGKMNLNVRQAEGEILLVSQFTLVADTQKGNRPGFSRGASPAHGEAIYQQTIEALTRSGLPFSTGEFGADMQVSLINDGPVTFQFQF</sequence>
<dbReference type="SUPFAM" id="SSF69500">
    <property type="entry name" value="DTD-like"/>
    <property type="match status" value="1"/>
</dbReference>
<dbReference type="Gene3D" id="3.50.80.10">
    <property type="entry name" value="D-tyrosyl-tRNA(Tyr) deacylase"/>
    <property type="match status" value="1"/>
</dbReference>
<keyword evidence="3" id="KW-0963">Cytoplasm</keyword>
<accession>A0A7S9HD88</accession>
<keyword evidence="3" id="KW-0694">RNA-binding</keyword>
<dbReference type="HAMAP" id="MF_00518">
    <property type="entry name" value="Deacylase_Dtd"/>
    <property type="match status" value="1"/>
</dbReference>
<comment type="domain">
    <text evidence="3">A Gly-cisPro motif from one monomer fits into the active site of the other monomer to allow specific chiral rejection of L-amino acids.</text>
</comment>
<dbReference type="InterPro" id="IPR003732">
    <property type="entry name" value="Daa-tRNA_deacyls_DTD"/>
</dbReference>
<dbReference type="GO" id="GO:0043908">
    <property type="term" value="F:Ser(Gly)-tRNA(Ala) hydrolase activity"/>
    <property type="evidence" value="ECO:0007669"/>
    <property type="project" value="UniProtKB-UniRule"/>
</dbReference>
<evidence type="ECO:0000256" key="3">
    <source>
        <dbReference type="HAMAP-Rule" id="MF_00518"/>
    </source>
</evidence>
<reference evidence="4 5" key="1">
    <citation type="submission" date="2020-11" db="EMBL/GenBank/DDBJ databases">
        <title>Complete genome sequence for Salinimonas sp. strain G2-b.</title>
        <authorList>
            <person name="Park S.-J."/>
        </authorList>
    </citation>
    <scope>NUCLEOTIDE SEQUENCE [LARGE SCALE GENOMIC DNA]</scope>
    <source>
        <strain evidence="4 5">G2-b</strain>
    </source>
</reference>
<evidence type="ECO:0000313" key="5">
    <source>
        <dbReference type="Proteomes" id="UP000595095"/>
    </source>
</evidence>
<gene>
    <name evidence="3 4" type="primary">dtd</name>
    <name evidence="4" type="ORF">IT774_01485</name>
</gene>
<dbReference type="EC" id="3.1.1.-" evidence="3"/>
<dbReference type="PANTHER" id="PTHR10472">
    <property type="entry name" value="D-TYROSYL-TRNA TYR DEACYLASE"/>
    <property type="match status" value="1"/>
</dbReference>
<dbReference type="InterPro" id="IPR023509">
    <property type="entry name" value="DTD-like_sf"/>
</dbReference>
<dbReference type="GO" id="GO:0000049">
    <property type="term" value="F:tRNA binding"/>
    <property type="evidence" value="ECO:0007669"/>
    <property type="project" value="UniProtKB-UniRule"/>
</dbReference>
<keyword evidence="5" id="KW-1185">Reference proteome</keyword>
<comment type="subcellular location">
    <subcellularLocation>
        <location evidence="3">Cytoplasm</location>
    </subcellularLocation>
</comment>
<dbReference type="KEGG" id="smaa:IT774_01485"/>
<dbReference type="GO" id="GO:0051500">
    <property type="term" value="F:D-tyrosyl-tRNA(Tyr) deacylase activity"/>
    <property type="evidence" value="ECO:0007669"/>
    <property type="project" value="TreeGrafter"/>
</dbReference>
<comment type="similarity">
    <text evidence="1 3">Belongs to the DTD family.</text>
</comment>
<dbReference type="RefSeq" id="WP_195811041.1">
    <property type="nucleotide sequence ID" value="NZ_CP064795.1"/>
</dbReference>
<dbReference type="CDD" id="cd00563">
    <property type="entry name" value="Dtyr_deacylase"/>
    <property type="match status" value="1"/>
</dbReference>
<dbReference type="GO" id="GO:0005737">
    <property type="term" value="C:cytoplasm"/>
    <property type="evidence" value="ECO:0007669"/>
    <property type="project" value="UniProtKB-SubCell"/>
</dbReference>
<dbReference type="AlphaFoldDB" id="A0A7S9HD88"/>
<organism evidence="4 5">
    <name type="scientific">Salinimonas marina</name>
    <dbReference type="NCBI Taxonomy" id="2785918"/>
    <lineage>
        <taxon>Bacteria</taxon>
        <taxon>Pseudomonadati</taxon>
        <taxon>Pseudomonadota</taxon>
        <taxon>Gammaproteobacteria</taxon>
        <taxon>Alteromonadales</taxon>
        <taxon>Alteromonadaceae</taxon>
        <taxon>Alteromonas/Salinimonas group</taxon>
        <taxon>Salinimonas</taxon>
    </lineage>
</organism>
<evidence type="ECO:0000256" key="1">
    <source>
        <dbReference type="ARBA" id="ARBA00009673"/>
    </source>
</evidence>
<dbReference type="FunFam" id="3.50.80.10:FF:000001">
    <property type="entry name" value="D-aminoacyl-tRNA deacylase"/>
    <property type="match status" value="1"/>
</dbReference>
<dbReference type="EC" id="3.1.1.96" evidence="3"/>
<proteinExistence type="inferred from homology"/>
<dbReference type="GO" id="GO:0019478">
    <property type="term" value="P:D-amino acid catabolic process"/>
    <property type="evidence" value="ECO:0007669"/>
    <property type="project" value="UniProtKB-UniRule"/>
</dbReference>
<name>A0A7S9HD88_9ALTE</name>
<dbReference type="PANTHER" id="PTHR10472:SF5">
    <property type="entry name" value="D-AMINOACYL-TRNA DEACYLASE 1"/>
    <property type="match status" value="1"/>
</dbReference>
<dbReference type="EMBL" id="CP064795">
    <property type="protein sequence ID" value="QPG05960.1"/>
    <property type="molecule type" value="Genomic_DNA"/>
</dbReference>
<dbReference type="Proteomes" id="UP000595095">
    <property type="component" value="Chromosome"/>
</dbReference>
<comment type="subunit">
    <text evidence="3">Homodimer.</text>
</comment>
<dbReference type="NCBIfam" id="TIGR00256">
    <property type="entry name" value="D-aminoacyl-tRNA deacylase"/>
    <property type="match status" value="1"/>
</dbReference>
<comment type="function">
    <text evidence="3">An aminoacyl-tRNA editing enzyme that deacylates mischarged D-aminoacyl-tRNAs. Also deacylates mischarged glycyl-tRNA(Ala), protecting cells against glycine mischarging by AlaRS. Acts via tRNA-based rather than protein-based catalysis; rejects L-amino acids rather than detecting D-amino acids in the active site. By recycling D-aminoacyl-tRNA to D-amino acids and free tRNA molecules, this enzyme counteracts the toxicity associated with the formation of D-aminoacyl-tRNA entities in vivo and helps enforce protein L-homochirality.</text>
</comment>
<protein>
    <recommendedName>
        <fullName evidence="3">D-aminoacyl-tRNA deacylase</fullName>
        <shortName evidence="3">DTD</shortName>
        <ecNumber evidence="3">3.1.1.96</ecNumber>
    </recommendedName>
    <alternativeName>
        <fullName evidence="3">Gly-tRNA(Ala) deacylase</fullName>
        <ecNumber evidence="3">3.1.1.-</ecNumber>
    </alternativeName>
</protein>
<dbReference type="Pfam" id="PF02580">
    <property type="entry name" value="Tyr_Deacylase"/>
    <property type="match status" value="1"/>
</dbReference>
<feature type="short sequence motif" description="Gly-cisPro motif, important for rejection of L-amino acids" evidence="3">
    <location>
        <begin position="137"/>
        <end position="138"/>
    </location>
</feature>
<keyword evidence="2 3" id="KW-0378">Hydrolase</keyword>
<comment type="catalytic activity">
    <reaction evidence="3">
        <text>glycyl-tRNA(Ala) + H2O = tRNA(Ala) + glycine + H(+)</text>
        <dbReference type="Rhea" id="RHEA:53744"/>
        <dbReference type="Rhea" id="RHEA-COMP:9657"/>
        <dbReference type="Rhea" id="RHEA-COMP:13640"/>
        <dbReference type="ChEBI" id="CHEBI:15377"/>
        <dbReference type="ChEBI" id="CHEBI:15378"/>
        <dbReference type="ChEBI" id="CHEBI:57305"/>
        <dbReference type="ChEBI" id="CHEBI:78442"/>
        <dbReference type="ChEBI" id="CHEBI:78522"/>
    </reaction>
</comment>
<evidence type="ECO:0000256" key="2">
    <source>
        <dbReference type="ARBA" id="ARBA00022801"/>
    </source>
</evidence>